<dbReference type="InterPro" id="IPR012334">
    <property type="entry name" value="Pectin_lyas_fold"/>
</dbReference>
<gene>
    <name evidence="5" type="ORF">RZN69_09195</name>
</gene>
<dbReference type="KEGG" id="puo:RZN69_09195"/>
<dbReference type="AlphaFoldDB" id="A0AAQ3LJC8"/>
<proteinExistence type="predicted"/>
<dbReference type="Pfam" id="PF02018">
    <property type="entry name" value="CBM_4_9"/>
    <property type="match status" value="1"/>
</dbReference>
<dbReference type="InterPro" id="IPR039448">
    <property type="entry name" value="Beta_helix"/>
</dbReference>
<dbReference type="RefSeq" id="WP_317835809.1">
    <property type="nucleotide sequence ID" value="NZ_CP136920.1"/>
</dbReference>
<dbReference type="InterPro" id="IPR008979">
    <property type="entry name" value="Galactose-bd-like_sf"/>
</dbReference>
<protein>
    <submittedName>
        <fullName evidence="5">Right-handed parallel beta-helix repeat-containing protein</fullName>
    </submittedName>
</protein>
<evidence type="ECO:0000259" key="4">
    <source>
        <dbReference type="Pfam" id="PF13229"/>
    </source>
</evidence>
<evidence type="ECO:0000313" key="5">
    <source>
        <dbReference type="EMBL" id="WOO43264.1"/>
    </source>
</evidence>
<name>A0AAQ3LJC8_9BACT</name>
<dbReference type="InterPro" id="IPR003305">
    <property type="entry name" value="CenC_carb-bd"/>
</dbReference>
<evidence type="ECO:0000256" key="1">
    <source>
        <dbReference type="ARBA" id="ARBA00022801"/>
    </source>
</evidence>
<dbReference type="EMBL" id="CP136920">
    <property type="protein sequence ID" value="WOO43264.1"/>
    <property type="molecule type" value="Genomic_DNA"/>
</dbReference>
<feature type="domain" description="CBM-cenC" evidence="3">
    <location>
        <begin position="40"/>
        <end position="168"/>
    </location>
</feature>
<keyword evidence="6" id="KW-1185">Reference proteome</keyword>
<dbReference type="SUPFAM" id="SSF49785">
    <property type="entry name" value="Galactose-binding domain-like"/>
    <property type="match status" value="1"/>
</dbReference>
<sequence length="964" mass="106024">MFKTLKMTNRLTQRLMVTTLYLGIATSTLFLSPNAAQADSNLVKNGNFSNTQDGKPVDWRVIGSNTSVSYDTMEKPEGASGSLKVTIDAAGKGQGQILQKIPVTPGQIYFLEGWVKSGKAENGFLQIKLLKNNKEITRISARESGVEWNRVTKEFDVGEADAIAILLRFYQTKKNIGKSLWFSNVSVIPASERIRTPPEFAKLEAVPTFNSIGIYADITGEMSKFTTGKIVFRKKGKAEWRPALDMVWHDVTKQLRGSLLNLEEDTEYEIKASMEDPNLKDPVAPAMTTAQTWKSDVPIARTIHLPPGVSNEPLIIDQSGTKDGWVRYTTDPSSPSILNAEKNGENAILLKGVHHVIIEGLTIKGGIKDAIKINESTDIRIRRCDISQWGQVGELLPSTNKKWGKGPFYMDEEGNRINLQAGVRITAGAARVVVEDCFIHNPRGRATSWKNGHPLGPTSIIMSMSDGNHVIRNNDLIGGEDHRFNDTIEAAYNNKVQGGPYRDTDIAGNIMFFSNDDGIELDGGQMNIRMFNNWIESSYCGISTAPTLYGPSYIYRNLIVLEGEERGETNFALKIGGNKKENPGQNFFFHNTIYSNGKALRGGNWGKGPTPVQTRNNLFALGEILYPQVSYGDFDYDMLRPNSLDPALPKWQKNGVIGSEKFQNRSAGDYRLTDQSPAIDAGQILPTVNDNHTGKEPDIGAIPFGAESLFPVRPNSISLLPMRVHLAMTIGHAETASATIAINAPASTGSRWRIITDTPWLIVSPTSGPCDGNPHEVTLSIDPANKKEGLLQGAVTVRTDSGYNRTSFIKARVRPQKLFMKVFDAVDLEHSGFTVVESNDAPTPSFLQAPESRSEADKSFIKVNVSIDQPGTYYLHGLISVPGPGAPAHDSFFVQIDEGERTLWAFAIKAASHWAWQTSSIHKEAYPQKIELDAGEHTIMVWGREALSQVAKLAISNSTLSPES</sequence>
<dbReference type="InterPro" id="IPR011050">
    <property type="entry name" value="Pectin_lyase_fold/virulence"/>
</dbReference>
<dbReference type="GO" id="GO:0016798">
    <property type="term" value="F:hydrolase activity, acting on glycosyl bonds"/>
    <property type="evidence" value="ECO:0007669"/>
    <property type="project" value="InterPro"/>
</dbReference>
<feature type="domain" description="Right handed beta helix" evidence="4">
    <location>
        <begin position="346"/>
        <end position="543"/>
    </location>
</feature>
<dbReference type="Gene3D" id="2.160.20.10">
    <property type="entry name" value="Single-stranded right-handed beta-helix, Pectin lyase-like"/>
    <property type="match status" value="1"/>
</dbReference>
<reference evidence="5 6" key="1">
    <citation type="submission" date="2023-10" db="EMBL/GenBank/DDBJ databases">
        <title>Rubellicoccus peritrichatus gen. nov., sp. nov., isolated from an algae of coral reef tank.</title>
        <authorList>
            <person name="Luo J."/>
        </authorList>
    </citation>
    <scope>NUCLEOTIDE SEQUENCE [LARGE SCALE GENOMIC DNA]</scope>
    <source>
        <strain evidence="5 6">CR14</strain>
    </source>
</reference>
<dbReference type="Gene3D" id="2.60.120.260">
    <property type="entry name" value="Galactose-binding domain-like"/>
    <property type="match status" value="1"/>
</dbReference>
<dbReference type="Pfam" id="PF13229">
    <property type="entry name" value="Beta_helix"/>
    <property type="match status" value="1"/>
</dbReference>
<dbReference type="SUPFAM" id="SSF51126">
    <property type="entry name" value="Pectin lyase-like"/>
    <property type="match status" value="1"/>
</dbReference>
<accession>A0AAQ3LJC8</accession>
<keyword evidence="2" id="KW-0732">Signal</keyword>
<feature type="signal peptide" evidence="2">
    <location>
        <begin position="1"/>
        <end position="38"/>
    </location>
</feature>
<evidence type="ECO:0000256" key="2">
    <source>
        <dbReference type="SAM" id="SignalP"/>
    </source>
</evidence>
<keyword evidence="1" id="KW-0378">Hydrolase</keyword>
<evidence type="ECO:0000313" key="6">
    <source>
        <dbReference type="Proteomes" id="UP001304300"/>
    </source>
</evidence>
<organism evidence="5 6">
    <name type="scientific">Rubellicoccus peritrichatus</name>
    <dbReference type="NCBI Taxonomy" id="3080537"/>
    <lineage>
        <taxon>Bacteria</taxon>
        <taxon>Pseudomonadati</taxon>
        <taxon>Verrucomicrobiota</taxon>
        <taxon>Opitutia</taxon>
        <taxon>Puniceicoccales</taxon>
        <taxon>Cerasicoccaceae</taxon>
        <taxon>Rubellicoccus</taxon>
    </lineage>
</organism>
<dbReference type="Proteomes" id="UP001304300">
    <property type="component" value="Chromosome"/>
</dbReference>
<feature type="chain" id="PRO_5042924255" evidence="2">
    <location>
        <begin position="39"/>
        <end position="964"/>
    </location>
</feature>
<evidence type="ECO:0000259" key="3">
    <source>
        <dbReference type="Pfam" id="PF02018"/>
    </source>
</evidence>